<dbReference type="Proteomes" id="UP001497444">
    <property type="component" value="Chromosome 3"/>
</dbReference>
<name>A0ABP0WVT7_9BRYO</name>
<protein>
    <submittedName>
        <fullName evidence="2">Uncharacterized protein</fullName>
    </submittedName>
</protein>
<feature type="region of interest" description="Disordered" evidence="1">
    <location>
        <begin position="51"/>
        <end position="70"/>
    </location>
</feature>
<evidence type="ECO:0000313" key="3">
    <source>
        <dbReference type="Proteomes" id="UP001497444"/>
    </source>
</evidence>
<accession>A0ABP0WVT7</accession>
<reference evidence="2" key="1">
    <citation type="submission" date="2024-02" db="EMBL/GenBank/DDBJ databases">
        <authorList>
            <consortium name="ELIXIR-Norway"/>
            <consortium name="Elixir Norway"/>
        </authorList>
    </citation>
    <scope>NUCLEOTIDE SEQUENCE</scope>
</reference>
<sequence length="299" mass="31194">MDGAGGTPSTDFSPGTDSVSRGQLQGNAATTGATMFLPVLHTGFMDAWGGSLQSTTNSGTTGNSRRESRTNDGVMAVLSLTHVQASVASQLLPSQSVVYTSPPLGQLSVDMPSTLSTVSSQPSPTLPQHQQHQITSASSNLCRYVLVIGSRPGQERAGEGHIHTAVTRTVVNLVPLQGAQSPVVGAQIAKACGSVYIQGSPQEKVLIPHFAQRPGMHRAPSRNSAVPEQQFAQQHQGREVIAAPTASGSKGLPSGLQDCVIPLPKPLTVTEADKAEGQVLENGKKSHEDLPSPEVYVVD</sequence>
<feature type="compositionally biased region" description="Polar residues" evidence="1">
    <location>
        <begin position="7"/>
        <end position="23"/>
    </location>
</feature>
<keyword evidence="3" id="KW-1185">Reference proteome</keyword>
<gene>
    <name evidence="2" type="ORF">CSSPJE1EN1_LOCUS15448</name>
</gene>
<feature type="region of interest" description="Disordered" evidence="1">
    <location>
        <begin position="1"/>
        <end position="23"/>
    </location>
</feature>
<organism evidence="2 3">
    <name type="scientific">Sphagnum jensenii</name>
    <dbReference type="NCBI Taxonomy" id="128206"/>
    <lineage>
        <taxon>Eukaryota</taxon>
        <taxon>Viridiplantae</taxon>
        <taxon>Streptophyta</taxon>
        <taxon>Embryophyta</taxon>
        <taxon>Bryophyta</taxon>
        <taxon>Sphagnophytina</taxon>
        <taxon>Sphagnopsida</taxon>
        <taxon>Sphagnales</taxon>
        <taxon>Sphagnaceae</taxon>
        <taxon>Sphagnum</taxon>
    </lineage>
</organism>
<feature type="region of interest" description="Disordered" evidence="1">
    <location>
        <begin position="280"/>
        <end position="299"/>
    </location>
</feature>
<evidence type="ECO:0000313" key="2">
    <source>
        <dbReference type="EMBL" id="CAK9269970.1"/>
    </source>
</evidence>
<feature type="compositionally biased region" description="Low complexity" evidence="1">
    <location>
        <begin position="51"/>
        <end position="63"/>
    </location>
</feature>
<proteinExistence type="predicted"/>
<evidence type="ECO:0000256" key="1">
    <source>
        <dbReference type="SAM" id="MobiDB-lite"/>
    </source>
</evidence>
<feature type="compositionally biased region" description="Basic and acidic residues" evidence="1">
    <location>
        <begin position="280"/>
        <end position="290"/>
    </location>
</feature>
<dbReference type="EMBL" id="OZ020098">
    <property type="protein sequence ID" value="CAK9269970.1"/>
    <property type="molecule type" value="Genomic_DNA"/>
</dbReference>